<organism evidence="2 3">
    <name type="scientific">Cercocebus atys</name>
    <name type="common">Sooty mangabey</name>
    <name type="synonym">Cercocebus torquatus atys</name>
    <dbReference type="NCBI Taxonomy" id="9531"/>
    <lineage>
        <taxon>Eukaryota</taxon>
        <taxon>Metazoa</taxon>
        <taxon>Chordata</taxon>
        <taxon>Craniata</taxon>
        <taxon>Vertebrata</taxon>
        <taxon>Euteleostomi</taxon>
        <taxon>Mammalia</taxon>
        <taxon>Eutheria</taxon>
        <taxon>Euarchontoglires</taxon>
        <taxon>Primates</taxon>
        <taxon>Haplorrhini</taxon>
        <taxon>Catarrhini</taxon>
        <taxon>Cercopithecidae</taxon>
        <taxon>Cercopithecinae</taxon>
        <taxon>Cercocebus</taxon>
    </lineage>
</organism>
<dbReference type="AlphaFoldDB" id="A0A2K5MAE5"/>
<reference evidence="2" key="1">
    <citation type="submission" date="2025-08" db="UniProtKB">
        <authorList>
            <consortium name="Ensembl"/>
        </authorList>
    </citation>
    <scope>IDENTIFICATION</scope>
</reference>
<evidence type="ECO:0000256" key="1">
    <source>
        <dbReference type="SAM" id="MobiDB-lite"/>
    </source>
</evidence>
<evidence type="ECO:0000313" key="2">
    <source>
        <dbReference type="Ensembl" id="ENSCATP00000022191.1"/>
    </source>
</evidence>
<dbReference type="Ensembl" id="ENSCATT00000046397.1">
    <property type="protein sequence ID" value="ENSCATP00000022191.1"/>
    <property type="gene ID" value="ENSCATG00000034741.1"/>
</dbReference>
<proteinExistence type="predicted"/>
<dbReference type="Proteomes" id="UP000233060">
    <property type="component" value="Unassembled WGS sequence"/>
</dbReference>
<keyword evidence="3" id="KW-1185">Reference proteome</keyword>
<dbReference type="GeneTree" id="ENSGT00910000147931"/>
<evidence type="ECO:0000313" key="3">
    <source>
        <dbReference type="Proteomes" id="UP000233060"/>
    </source>
</evidence>
<feature type="region of interest" description="Disordered" evidence="1">
    <location>
        <begin position="1"/>
        <end position="26"/>
    </location>
</feature>
<accession>A0A2K5MAE5</accession>
<sequence length="68" mass="7581">MRWVRSRTGARGAQRSATRSRRIGGLGRATRATRAVYLEGPLLRWLWGCLEPEPLSRSVSCCQPTPSP</sequence>
<dbReference type="OMA" id="WGYLEPQ"/>
<dbReference type="Bgee" id="ENSCATG00000034741">
    <property type="expression patterns" value="Expressed in thymus and 6 other cell types or tissues"/>
</dbReference>
<protein>
    <submittedName>
        <fullName evidence="2">Uncharacterized protein</fullName>
    </submittedName>
</protein>
<name>A0A2K5MAE5_CERAT</name>
<reference evidence="2" key="2">
    <citation type="submission" date="2025-09" db="UniProtKB">
        <authorList>
            <consortium name="Ensembl"/>
        </authorList>
    </citation>
    <scope>IDENTIFICATION</scope>
</reference>